<feature type="compositionally biased region" description="Basic residues" evidence="8">
    <location>
        <begin position="439"/>
        <end position="450"/>
    </location>
</feature>
<comment type="subcellular location">
    <subcellularLocation>
        <location evidence="1">Nucleus</location>
    </subcellularLocation>
</comment>
<gene>
    <name evidence="9" type="primary">Ccnt2_1</name>
    <name evidence="9" type="ORF">N1851_002933</name>
</gene>
<dbReference type="Proteomes" id="UP001174136">
    <property type="component" value="Unassembled WGS sequence"/>
</dbReference>
<reference evidence="9" key="1">
    <citation type="journal article" date="2023" name="Front. Mar. Sci.">
        <title>A new Merluccius polli reference genome to investigate the effects of global change in West African waters.</title>
        <authorList>
            <person name="Mateo J.L."/>
            <person name="Blanco-Fernandez C."/>
            <person name="Garcia-Vazquez E."/>
            <person name="Machado-Schiaffino G."/>
        </authorList>
    </citation>
    <scope>NUCLEOTIDE SEQUENCE</scope>
    <source>
        <strain evidence="9">C29</strain>
        <tissue evidence="9">Fin</tissue>
    </source>
</reference>
<proteinExistence type="inferred from homology"/>
<feature type="region of interest" description="Disordered" evidence="8">
    <location>
        <begin position="356"/>
        <end position="467"/>
    </location>
</feature>
<feature type="compositionally biased region" description="Gly residues" evidence="8">
    <location>
        <begin position="217"/>
        <end position="229"/>
    </location>
</feature>
<feature type="region of interest" description="Disordered" evidence="8">
    <location>
        <begin position="162"/>
        <end position="238"/>
    </location>
</feature>
<dbReference type="InterPro" id="IPR043198">
    <property type="entry name" value="Cyclin/Ssn8"/>
</dbReference>
<accession>A0AA47N964</accession>
<sequence>MRGPPPCVQRPGAAGPPGTRSAPSALPRLTPGGSGRRCGVPGPGRCVRLHLTTFCLQHKPTVIACVCIHLACKWSNWEIPVSMDGKHWWEYLDRTVTLQLLDELTHEFLQILEKTPSRLKRIRNWRATQAAKKPKTEGGSVDSAFLGPSSLDSLSAVAGSFFPSTSSSDPGDMPSLDPMGGPFGPYQPLDDPPKACGYEPFPPQTSHSDYKHEHKAGGAGAGASSGGKGQPLAANPLPFARPQKVLTLDKYREKHAAAELAMQNGRVEEPGGDLYPPGPSLTTASSHHHKKRSQPQGSAQVGEGRREKSSSKKSRLAPAPAPPPSSSAFAENGVGGSGEELKMRIKVSSERLLVSEQGAAAAVPGKDKHKDHSGHRHPKHGSHSSHAYSLGGGVRGGGMDGGNAPALTLRVPGGGGHDGGSSGSSRKRAHPDAGTHNNNNHHHHHHHSSKSSRSSKGGPLGSAHYAADGGPRAVERLAHDGANGVLNANGQHTDYKDTFDMLDSLLSAQGMNL</sequence>
<feature type="compositionally biased region" description="Gly residues" evidence="8">
    <location>
        <begin position="390"/>
        <end position="401"/>
    </location>
</feature>
<comment type="similarity">
    <text evidence="2">Belongs to the cyclin family. Cyclin C subfamily.</text>
</comment>
<dbReference type="Gene3D" id="1.10.472.10">
    <property type="entry name" value="Cyclin-like"/>
    <property type="match status" value="1"/>
</dbReference>
<dbReference type="GO" id="GO:0006357">
    <property type="term" value="P:regulation of transcription by RNA polymerase II"/>
    <property type="evidence" value="ECO:0007669"/>
    <property type="project" value="InterPro"/>
</dbReference>
<protein>
    <submittedName>
        <fullName evidence="9">Cyclin-T2</fullName>
    </submittedName>
</protein>
<keyword evidence="5" id="KW-0195">Cyclin</keyword>
<evidence type="ECO:0000256" key="8">
    <source>
        <dbReference type="SAM" id="MobiDB-lite"/>
    </source>
</evidence>
<feature type="region of interest" description="Disordered" evidence="8">
    <location>
        <begin position="1"/>
        <end position="36"/>
    </location>
</feature>
<dbReference type="GO" id="GO:0005634">
    <property type="term" value="C:nucleus"/>
    <property type="evidence" value="ECO:0007669"/>
    <property type="project" value="UniProtKB-SubCell"/>
</dbReference>
<evidence type="ECO:0000256" key="7">
    <source>
        <dbReference type="ARBA" id="ARBA00023242"/>
    </source>
</evidence>
<keyword evidence="6" id="KW-0804">Transcription</keyword>
<evidence type="ECO:0000256" key="1">
    <source>
        <dbReference type="ARBA" id="ARBA00004123"/>
    </source>
</evidence>
<organism evidence="9 10">
    <name type="scientific">Merluccius polli</name>
    <name type="common">Benguela hake</name>
    <name type="synonym">Merluccius cadenati</name>
    <dbReference type="NCBI Taxonomy" id="89951"/>
    <lineage>
        <taxon>Eukaryota</taxon>
        <taxon>Metazoa</taxon>
        <taxon>Chordata</taxon>
        <taxon>Craniata</taxon>
        <taxon>Vertebrata</taxon>
        <taxon>Euteleostomi</taxon>
        <taxon>Actinopterygii</taxon>
        <taxon>Neopterygii</taxon>
        <taxon>Teleostei</taxon>
        <taxon>Neoteleostei</taxon>
        <taxon>Acanthomorphata</taxon>
        <taxon>Zeiogadaria</taxon>
        <taxon>Gadariae</taxon>
        <taxon>Gadiformes</taxon>
        <taxon>Gadoidei</taxon>
        <taxon>Merlucciidae</taxon>
        <taxon>Merluccius</taxon>
    </lineage>
</organism>
<keyword evidence="4" id="KW-0805">Transcription regulation</keyword>
<keyword evidence="10" id="KW-1185">Reference proteome</keyword>
<evidence type="ECO:0000313" key="10">
    <source>
        <dbReference type="Proteomes" id="UP001174136"/>
    </source>
</evidence>
<evidence type="ECO:0000256" key="5">
    <source>
        <dbReference type="ARBA" id="ARBA00023127"/>
    </source>
</evidence>
<dbReference type="EMBL" id="JAOPHQ010000349">
    <property type="protein sequence ID" value="KAK0154753.1"/>
    <property type="molecule type" value="Genomic_DNA"/>
</dbReference>
<dbReference type="AlphaFoldDB" id="A0AA47N964"/>
<evidence type="ECO:0000313" key="9">
    <source>
        <dbReference type="EMBL" id="KAK0154753.1"/>
    </source>
</evidence>
<dbReference type="FunFam" id="1.10.472.10:FF:000004">
    <property type="entry name" value="Cyclin T2"/>
    <property type="match status" value="1"/>
</dbReference>
<evidence type="ECO:0000256" key="4">
    <source>
        <dbReference type="ARBA" id="ARBA00023015"/>
    </source>
</evidence>
<keyword evidence="7" id="KW-0539">Nucleus</keyword>
<dbReference type="PANTHER" id="PTHR10026">
    <property type="entry name" value="CYCLIN"/>
    <property type="match status" value="1"/>
</dbReference>
<comment type="caution">
    <text evidence="9">The sequence shown here is derived from an EMBL/GenBank/DDBJ whole genome shotgun (WGS) entry which is preliminary data.</text>
</comment>
<feature type="compositionally biased region" description="Basic residues" evidence="8">
    <location>
        <begin position="371"/>
        <end position="383"/>
    </location>
</feature>
<dbReference type="GO" id="GO:0016538">
    <property type="term" value="F:cyclin-dependent protein serine/threonine kinase regulator activity"/>
    <property type="evidence" value="ECO:0007669"/>
    <property type="project" value="InterPro"/>
</dbReference>
<feature type="region of interest" description="Disordered" evidence="8">
    <location>
        <begin position="262"/>
        <end position="336"/>
    </location>
</feature>
<dbReference type="InterPro" id="IPR036915">
    <property type="entry name" value="Cyclin-like_sf"/>
</dbReference>
<feature type="compositionally biased region" description="Gly residues" evidence="8">
    <location>
        <begin position="412"/>
        <end position="422"/>
    </location>
</feature>
<dbReference type="SUPFAM" id="SSF47954">
    <property type="entry name" value="Cyclin-like"/>
    <property type="match status" value="1"/>
</dbReference>
<evidence type="ECO:0000256" key="6">
    <source>
        <dbReference type="ARBA" id="ARBA00023163"/>
    </source>
</evidence>
<evidence type="ECO:0000256" key="3">
    <source>
        <dbReference type="ARBA" id="ARBA00022553"/>
    </source>
</evidence>
<name>A0AA47N964_MERPO</name>
<evidence type="ECO:0000256" key="2">
    <source>
        <dbReference type="ARBA" id="ARBA00008638"/>
    </source>
</evidence>
<dbReference type="Pfam" id="PF21797">
    <property type="entry name" value="CycT2-like_C"/>
    <property type="match status" value="1"/>
</dbReference>
<keyword evidence="3" id="KW-0597">Phosphoprotein</keyword>